<keyword evidence="1" id="KW-0812">Transmembrane</keyword>
<sequence>MFAVSNLINAVAMVISWGLTLYMWILIARSILSWVNPDPYNPIVKFLYSVTEPVLYPIRKRVPYLGGLDLSPLILIMVILFLQVFLVKTLQDLAFALTSSGGGHGF</sequence>
<accession>A0A3B0R2G6</accession>
<keyword evidence="2" id="KW-0132">Cell division</keyword>
<proteinExistence type="predicted"/>
<gene>
    <name evidence="2" type="ORF">MNBD_DELTA01-211</name>
</gene>
<evidence type="ECO:0000313" key="2">
    <source>
        <dbReference type="EMBL" id="VAV85887.1"/>
    </source>
</evidence>
<dbReference type="EMBL" id="UOEA01000105">
    <property type="protein sequence ID" value="VAV85887.1"/>
    <property type="molecule type" value="Genomic_DNA"/>
</dbReference>
<dbReference type="AlphaFoldDB" id="A0A3B0R2G6"/>
<dbReference type="GO" id="GO:0016020">
    <property type="term" value="C:membrane"/>
    <property type="evidence" value="ECO:0007669"/>
    <property type="project" value="InterPro"/>
</dbReference>
<evidence type="ECO:0000256" key="1">
    <source>
        <dbReference type="SAM" id="Phobius"/>
    </source>
</evidence>
<dbReference type="PANTHER" id="PTHR33219:SF14">
    <property type="entry name" value="PROTEIN COFACTOR ASSEMBLY OF COMPLEX C SUBUNIT B CCB3, CHLOROPLASTIC-RELATED"/>
    <property type="match status" value="1"/>
</dbReference>
<dbReference type="Pfam" id="PF02325">
    <property type="entry name" value="CCB3_YggT"/>
    <property type="match status" value="1"/>
</dbReference>
<keyword evidence="1" id="KW-0472">Membrane</keyword>
<feature type="transmembrane region" description="Helical" evidence="1">
    <location>
        <begin position="70"/>
        <end position="87"/>
    </location>
</feature>
<organism evidence="2">
    <name type="scientific">hydrothermal vent metagenome</name>
    <dbReference type="NCBI Taxonomy" id="652676"/>
    <lineage>
        <taxon>unclassified sequences</taxon>
        <taxon>metagenomes</taxon>
        <taxon>ecological metagenomes</taxon>
    </lineage>
</organism>
<feature type="transmembrane region" description="Helical" evidence="1">
    <location>
        <begin position="7"/>
        <end position="27"/>
    </location>
</feature>
<keyword evidence="2" id="KW-0131">Cell cycle</keyword>
<protein>
    <submittedName>
        <fullName evidence="2">Cell division integral membrane protein, YggT and half-length relatives</fullName>
    </submittedName>
</protein>
<name>A0A3B0R2G6_9ZZZZ</name>
<dbReference type="PANTHER" id="PTHR33219">
    <property type="entry name" value="YLMG HOMOLOG PROTEIN 2, CHLOROPLASTIC"/>
    <property type="match status" value="1"/>
</dbReference>
<dbReference type="InterPro" id="IPR003425">
    <property type="entry name" value="CCB3/YggT"/>
</dbReference>
<dbReference type="GO" id="GO:0051301">
    <property type="term" value="P:cell division"/>
    <property type="evidence" value="ECO:0007669"/>
    <property type="project" value="UniProtKB-KW"/>
</dbReference>
<keyword evidence="1" id="KW-1133">Transmembrane helix</keyword>
<reference evidence="2" key="1">
    <citation type="submission" date="2018-06" db="EMBL/GenBank/DDBJ databases">
        <authorList>
            <person name="Zhirakovskaya E."/>
        </authorList>
    </citation>
    <scope>NUCLEOTIDE SEQUENCE</scope>
</reference>